<accession>A0A0A1XQX2</accession>
<evidence type="ECO:0000313" key="2">
    <source>
        <dbReference type="EMBL" id="JAD13421.1"/>
    </source>
</evidence>
<name>A0A0A1XQX2_ZEUCU</name>
<dbReference type="AlphaFoldDB" id="A0A0A1XQX2"/>
<sequence>MATLEKPKVKTKKSKVKPKPEVSINTLAEVDDQSKEINESAVSGELPVEDIQDVDFDQFATTSTRNIISQECFIASEYVEPTDDVPTTGNISPGQVSLAEELAQIDSIKEASTASPSVMDLHTTPTAPIDDASKTIPTLIAPIETVPVLQYPNLTTLQHVETKSNVIYKPTKAASPKYSFTNSQLLPFTLEQRKQLYHCADLDLVQQFELDFLMNSLLETYENDPLYAALIEYYNLQSKLSVNKYDVDKARKLVTNAQKHIWTEVPVTKTFSALCGDKVLVKETVTYK</sequence>
<gene>
    <name evidence="2" type="primary">CG14299</name>
    <name evidence="2" type="ORF">g.7789</name>
</gene>
<reference evidence="2" key="2">
    <citation type="journal article" date="2015" name="Gigascience">
        <title>Reconstructing a comprehensive transcriptome assembly of a white-pupal translocated strain of the pest fruit fly Bactrocera cucurbitae.</title>
        <authorList>
            <person name="Sim S.B."/>
            <person name="Calla B."/>
            <person name="Hall B."/>
            <person name="DeRego T."/>
            <person name="Geib S.M."/>
        </authorList>
    </citation>
    <scope>NUCLEOTIDE SEQUENCE</scope>
</reference>
<protein>
    <submittedName>
        <fullName evidence="2">Ectopic P granules protein 5 homolog</fullName>
    </submittedName>
</protein>
<proteinExistence type="predicted"/>
<organism evidence="2">
    <name type="scientific">Zeugodacus cucurbitae</name>
    <name type="common">Melon fruit fly</name>
    <name type="synonym">Bactrocera cucurbitae</name>
    <dbReference type="NCBI Taxonomy" id="28588"/>
    <lineage>
        <taxon>Eukaryota</taxon>
        <taxon>Metazoa</taxon>
        <taxon>Ecdysozoa</taxon>
        <taxon>Arthropoda</taxon>
        <taxon>Hexapoda</taxon>
        <taxon>Insecta</taxon>
        <taxon>Pterygota</taxon>
        <taxon>Neoptera</taxon>
        <taxon>Endopterygota</taxon>
        <taxon>Diptera</taxon>
        <taxon>Brachycera</taxon>
        <taxon>Muscomorpha</taxon>
        <taxon>Tephritoidea</taxon>
        <taxon>Tephritidae</taxon>
        <taxon>Zeugodacus</taxon>
        <taxon>Zeugodacus</taxon>
    </lineage>
</organism>
<reference evidence="2" key="1">
    <citation type="submission" date="2014-11" db="EMBL/GenBank/DDBJ databases">
        <authorList>
            <person name="Geib S."/>
        </authorList>
    </citation>
    <scope>NUCLEOTIDE SEQUENCE</scope>
</reference>
<dbReference type="EMBL" id="GBXI01000871">
    <property type="protein sequence ID" value="JAD13421.1"/>
    <property type="molecule type" value="Transcribed_RNA"/>
</dbReference>
<evidence type="ECO:0000256" key="1">
    <source>
        <dbReference type="SAM" id="MobiDB-lite"/>
    </source>
</evidence>
<feature type="region of interest" description="Disordered" evidence="1">
    <location>
        <begin position="1"/>
        <end position="20"/>
    </location>
</feature>